<dbReference type="InterPro" id="IPR020846">
    <property type="entry name" value="MFS_dom"/>
</dbReference>
<dbReference type="PANTHER" id="PTHR23507">
    <property type="entry name" value="ZGC:174356"/>
    <property type="match status" value="1"/>
</dbReference>
<proteinExistence type="predicted"/>
<feature type="transmembrane region" description="Helical" evidence="5">
    <location>
        <begin position="191"/>
        <end position="213"/>
    </location>
</feature>
<feature type="transmembrane region" description="Helical" evidence="5">
    <location>
        <begin position="125"/>
        <end position="146"/>
    </location>
</feature>
<keyword evidence="2 5" id="KW-0812">Transmembrane</keyword>
<comment type="caution">
    <text evidence="7">The sequence shown here is derived from an EMBL/GenBank/DDBJ whole genome shotgun (WGS) entry which is preliminary data.</text>
</comment>
<dbReference type="PANTHER" id="PTHR23507:SF39">
    <property type="entry name" value="GH23453P-RELATED"/>
    <property type="match status" value="1"/>
</dbReference>
<name>A0AAV1JV41_9NEOP</name>
<accession>A0AAV1JV41</accession>
<reference evidence="7 8" key="1">
    <citation type="submission" date="2023-11" db="EMBL/GenBank/DDBJ databases">
        <authorList>
            <person name="Okamura Y."/>
        </authorList>
    </citation>
    <scope>NUCLEOTIDE SEQUENCE [LARGE SCALE GENOMIC DNA]</scope>
</reference>
<dbReference type="InterPro" id="IPR036259">
    <property type="entry name" value="MFS_trans_sf"/>
</dbReference>
<evidence type="ECO:0000256" key="2">
    <source>
        <dbReference type="ARBA" id="ARBA00022692"/>
    </source>
</evidence>
<evidence type="ECO:0000256" key="4">
    <source>
        <dbReference type="ARBA" id="ARBA00023136"/>
    </source>
</evidence>
<evidence type="ECO:0000256" key="1">
    <source>
        <dbReference type="ARBA" id="ARBA00004141"/>
    </source>
</evidence>
<evidence type="ECO:0000256" key="5">
    <source>
        <dbReference type="SAM" id="Phobius"/>
    </source>
</evidence>
<dbReference type="EMBL" id="CAVLEF010000146">
    <property type="protein sequence ID" value="CAK1552498.1"/>
    <property type="molecule type" value="Genomic_DNA"/>
</dbReference>
<dbReference type="GO" id="GO:0022857">
    <property type="term" value="F:transmembrane transporter activity"/>
    <property type="evidence" value="ECO:0007669"/>
    <property type="project" value="InterPro"/>
</dbReference>
<evidence type="ECO:0000259" key="6">
    <source>
        <dbReference type="PROSITE" id="PS50850"/>
    </source>
</evidence>
<evidence type="ECO:0000256" key="3">
    <source>
        <dbReference type="ARBA" id="ARBA00022989"/>
    </source>
</evidence>
<protein>
    <recommendedName>
        <fullName evidence="6">Major facilitator superfamily (MFS) profile domain-containing protein</fullName>
    </recommendedName>
</protein>
<keyword evidence="8" id="KW-1185">Reference proteome</keyword>
<feature type="transmembrane region" description="Helical" evidence="5">
    <location>
        <begin position="280"/>
        <end position="304"/>
    </location>
</feature>
<dbReference type="AlphaFoldDB" id="A0AAV1JV41"/>
<dbReference type="Proteomes" id="UP001497472">
    <property type="component" value="Unassembled WGS sequence"/>
</dbReference>
<feature type="transmembrane region" description="Helical" evidence="5">
    <location>
        <begin position="438"/>
        <end position="458"/>
    </location>
</feature>
<dbReference type="SUPFAM" id="SSF103473">
    <property type="entry name" value="MFS general substrate transporter"/>
    <property type="match status" value="1"/>
</dbReference>
<feature type="domain" description="Major facilitator superfamily (MFS) profile" evidence="6">
    <location>
        <begin position="33"/>
        <end position="463"/>
    </location>
</feature>
<evidence type="ECO:0000313" key="7">
    <source>
        <dbReference type="EMBL" id="CAK1552498.1"/>
    </source>
</evidence>
<sequence length="476" mass="52772">MTQEDENVTEENPNINEFNEVTSKPYRITMEFPLFFTILSVSLSGAAISNILLYRTCLHSCNHNETECQVFLSPVKNNGSQQLEEEVQKYAAFVSMVRTIIESLAPAVLSLFLGVWSDTYGRKPLVVWPLLGMSISSGLVVVYSMMDNLGPWWFILTVIPMSMSGGFTALFTGAFCYLSDITSKEKRSLRMTIVEASVSVGSVIGSLVSSYLLRAVGNVYLLLITASLCVIAYVFTNCCLDESLPGAKKGGLKSVLDFKLIKSMISECFKERPNYTRAQILLLTVANSLSIFILYGTMSLGYLYTRQKLHWAIQQYTVYSAASTTISFFGSFIGVVLIQRLFKVTDLAFSIVAFLSSAAEYLIKAFAVTSWHMYLAAGISLFRDLSAPLIRSMITKILPAQDIAKVFALMCAIEGVAPLISPAMYNSLYAYTISTFPGAIYILCAAITGICVMFLGFVQYFRWKMSSVTYQNLTNE</sequence>
<keyword evidence="3 5" id="KW-1133">Transmembrane helix</keyword>
<feature type="transmembrane region" description="Helical" evidence="5">
    <location>
        <begin position="90"/>
        <end position="113"/>
    </location>
</feature>
<keyword evidence="4 5" id="KW-0472">Membrane</keyword>
<dbReference type="GO" id="GO:0016020">
    <property type="term" value="C:membrane"/>
    <property type="evidence" value="ECO:0007669"/>
    <property type="project" value="UniProtKB-SubCell"/>
</dbReference>
<feature type="transmembrane region" description="Helical" evidence="5">
    <location>
        <begin position="219"/>
        <end position="240"/>
    </location>
</feature>
<comment type="subcellular location">
    <subcellularLocation>
        <location evidence="1">Membrane</location>
        <topology evidence="1">Multi-pass membrane protein</topology>
    </subcellularLocation>
</comment>
<feature type="transmembrane region" description="Helical" evidence="5">
    <location>
        <begin position="316"/>
        <end position="338"/>
    </location>
</feature>
<gene>
    <name evidence="7" type="ORF">LNINA_LOCUS11539</name>
</gene>
<dbReference type="Gene3D" id="1.20.1250.20">
    <property type="entry name" value="MFS general substrate transporter like domains"/>
    <property type="match status" value="1"/>
</dbReference>
<evidence type="ECO:0000313" key="8">
    <source>
        <dbReference type="Proteomes" id="UP001497472"/>
    </source>
</evidence>
<feature type="transmembrane region" description="Helical" evidence="5">
    <location>
        <begin position="152"/>
        <end position="179"/>
    </location>
</feature>
<dbReference type="Pfam" id="PF07690">
    <property type="entry name" value="MFS_1"/>
    <property type="match status" value="1"/>
</dbReference>
<dbReference type="InterPro" id="IPR011701">
    <property type="entry name" value="MFS"/>
</dbReference>
<feature type="transmembrane region" description="Helical" evidence="5">
    <location>
        <begin position="32"/>
        <end position="54"/>
    </location>
</feature>
<feature type="transmembrane region" description="Helical" evidence="5">
    <location>
        <begin position="406"/>
        <end position="426"/>
    </location>
</feature>
<dbReference type="PROSITE" id="PS50850">
    <property type="entry name" value="MFS"/>
    <property type="match status" value="1"/>
</dbReference>
<organism evidence="7 8">
    <name type="scientific">Leptosia nina</name>
    <dbReference type="NCBI Taxonomy" id="320188"/>
    <lineage>
        <taxon>Eukaryota</taxon>
        <taxon>Metazoa</taxon>
        <taxon>Ecdysozoa</taxon>
        <taxon>Arthropoda</taxon>
        <taxon>Hexapoda</taxon>
        <taxon>Insecta</taxon>
        <taxon>Pterygota</taxon>
        <taxon>Neoptera</taxon>
        <taxon>Endopterygota</taxon>
        <taxon>Lepidoptera</taxon>
        <taxon>Glossata</taxon>
        <taxon>Ditrysia</taxon>
        <taxon>Papilionoidea</taxon>
        <taxon>Pieridae</taxon>
        <taxon>Pierinae</taxon>
        <taxon>Leptosia</taxon>
    </lineage>
</organism>